<sequence>AKNSYNQESVKYPA</sequence>
<comment type="caution">
    <text evidence="1">The sequence shown here is derived from an EMBL/GenBank/DDBJ whole genome shotgun (WGS) entry which is preliminary data.</text>
</comment>
<protein>
    <submittedName>
        <fullName evidence="1">Uncharacterized protein</fullName>
    </submittedName>
</protein>
<accession>A0A8S1E3Z8</accession>
<keyword evidence="2" id="KW-1185">Reference proteome</keyword>
<proteinExistence type="predicted"/>
<feature type="non-terminal residue" evidence="1">
    <location>
        <position position="1"/>
    </location>
</feature>
<name>A0A8S1E3Z8_9INSE</name>
<reference evidence="1 2" key="1">
    <citation type="submission" date="2020-04" db="EMBL/GenBank/DDBJ databases">
        <authorList>
            <person name="Alioto T."/>
            <person name="Alioto T."/>
            <person name="Gomez Garrido J."/>
        </authorList>
    </citation>
    <scope>NUCLEOTIDE SEQUENCE [LARGE SCALE GENOMIC DNA]</scope>
</reference>
<dbReference type="EMBL" id="CADEPI010000549">
    <property type="protein sequence ID" value="CAB3387196.1"/>
    <property type="molecule type" value="Genomic_DNA"/>
</dbReference>
<evidence type="ECO:0000313" key="2">
    <source>
        <dbReference type="Proteomes" id="UP000494165"/>
    </source>
</evidence>
<gene>
    <name evidence="1" type="ORF">CLODIP_2_CD09401</name>
</gene>
<organism evidence="1 2">
    <name type="scientific">Cloeon dipterum</name>
    <dbReference type="NCBI Taxonomy" id="197152"/>
    <lineage>
        <taxon>Eukaryota</taxon>
        <taxon>Metazoa</taxon>
        <taxon>Ecdysozoa</taxon>
        <taxon>Arthropoda</taxon>
        <taxon>Hexapoda</taxon>
        <taxon>Insecta</taxon>
        <taxon>Pterygota</taxon>
        <taxon>Palaeoptera</taxon>
        <taxon>Ephemeroptera</taxon>
        <taxon>Pisciforma</taxon>
        <taxon>Baetidae</taxon>
        <taxon>Cloeon</taxon>
    </lineage>
</organism>
<dbReference type="Proteomes" id="UP000494165">
    <property type="component" value="Unassembled WGS sequence"/>
</dbReference>
<evidence type="ECO:0000313" key="1">
    <source>
        <dbReference type="EMBL" id="CAB3387196.1"/>
    </source>
</evidence>